<dbReference type="EMBL" id="BAAAHG010000013">
    <property type="protein sequence ID" value="GAA0911150.1"/>
    <property type="molecule type" value="Genomic_DNA"/>
</dbReference>
<evidence type="ECO:0000256" key="1">
    <source>
        <dbReference type="SAM" id="MobiDB-lite"/>
    </source>
</evidence>
<reference evidence="3" key="1">
    <citation type="journal article" date="2019" name="Int. J. Syst. Evol. Microbiol.">
        <title>The Global Catalogue of Microorganisms (GCM) 10K type strain sequencing project: providing services to taxonomists for standard genome sequencing and annotation.</title>
        <authorList>
            <consortium name="The Broad Institute Genomics Platform"/>
            <consortium name="The Broad Institute Genome Sequencing Center for Infectious Disease"/>
            <person name="Wu L."/>
            <person name="Ma J."/>
        </authorList>
    </citation>
    <scope>NUCLEOTIDE SEQUENCE [LARGE SCALE GENOMIC DNA]</scope>
    <source>
        <strain evidence="3">JCM 10673</strain>
    </source>
</reference>
<organism evidence="2 3">
    <name type="scientific">Streptomyces thermoalcalitolerans</name>
    <dbReference type="NCBI Taxonomy" id="65605"/>
    <lineage>
        <taxon>Bacteria</taxon>
        <taxon>Bacillati</taxon>
        <taxon>Actinomycetota</taxon>
        <taxon>Actinomycetes</taxon>
        <taxon>Kitasatosporales</taxon>
        <taxon>Streptomycetaceae</taxon>
        <taxon>Streptomyces</taxon>
    </lineage>
</organism>
<gene>
    <name evidence="2" type="ORF">GCM10009549_21980</name>
</gene>
<evidence type="ECO:0000313" key="2">
    <source>
        <dbReference type="EMBL" id="GAA0911150.1"/>
    </source>
</evidence>
<dbReference type="Proteomes" id="UP001501005">
    <property type="component" value="Unassembled WGS sequence"/>
</dbReference>
<evidence type="ECO:0000313" key="3">
    <source>
        <dbReference type="Proteomes" id="UP001501005"/>
    </source>
</evidence>
<sequence length="71" mass="7678">MVPGLWYVRLRRDGATASGHRVPAVAEPPDGRVRVEETRRREPRPGSGTSAGEEPKEPAELGKQGVPHAPD</sequence>
<feature type="compositionally biased region" description="Basic and acidic residues" evidence="1">
    <location>
        <begin position="29"/>
        <end position="44"/>
    </location>
</feature>
<name>A0ABP3Z2L1_9ACTN</name>
<accession>A0ABP3Z2L1</accession>
<keyword evidence="3" id="KW-1185">Reference proteome</keyword>
<feature type="region of interest" description="Disordered" evidence="1">
    <location>
        <begin position="12"/>
        <end position="71"/>
    </location>
</feature>
<proteinExistence type="predicted"/>
<comment type="caution">
    <text evidence="2">The sequence shown here is derived from an EMBL/GenBank/DDBJ whole genome shotgun (WGS) entry which is preliminary data.</text>
</comment>
<protein>
    <submittedName>
        <fullName evidence="2">Uncharacterized protein</fullName>
    </submittedName>
</protein>